<organism evidence="2 3">
    <name type="scientific">Ancylostoma ceylanicum</name>
    <dbReference type="NCBI Taxonomy" id="53326"/>
    <lineage>
        <taxon>Eukaryota</taxon>
        <taxon>Metazoa</taxon>
        <taxon>Ecdysozoa</taxon>
        <taxon>Nematoda</taxon>
        <taxon>Chromadorea</taxon>
        <taxon>Rhabditida</taxon>
        <taxon>Rhabditina</taxon>
        <taxon>Rhabditomorpha</taxon>
        <taxon>Strongyloidea</taxon>
        <taxon>Ancylostomatidae</taxon>
        <taxon>Ancylostomatinae</taxon>
        <taxon>Ancylostoma</taxon>
    </lineage>
</organism>
<keyword evidence="3" id="KW-1185">Reference proteome</keyword>
<proteinExistence type="predicted"/>
<sequence>MFIPLLLVILPILQPTTSIKCWLWHHGGVPYELVTNRLDSLNPQCYFHLDLPCFMEPITFNTRAGFDYSTKERNACFIDPHEEAQLTCVCDTDECSTNCTQIVKMWRESRDYQAKGVYGDCMNQYINDCFAGKIKQPVKGETMDGELEKILRKQRK</sequence>
<reference evidence="3" key="1">
    <citation type="journal article" date="2015" name="Nat. Genet.">
        <title>The genome and transcriptome of the zoonotic hookworm Ancylostoma ceylanicum identify infection-specific gene families.</title>
        <authorList>
            <person name="Schwarz E.M."/>
            <person name="Hu Y."/>
            <person name="Antoshechkin I."/>
            <person name="Miller M.M."/>
            <person name="Sternberg P.W."/>
            <person name="Aroian R.V."/>
        </authorList>
    </citation>
    <scope>NUCLEOTIDE SEQUENCE</scope>
    <source>
        <strain evidence="3">HY135</strain>
    </source>
</reference>
<dbReference type="AlphaFoldDB" id="A0A016TBD6"/>
<evidence type="ECO:0000313" key="3">
    <source>
        <dbReference type="Proteomes" id="UP000024635"/>
    </source>
</evidence>
<dbReference type="EMBL" id="JARK01001454">
    <property type="protein sequence ID" value="EYB99990.1"/>
    <property type="molecule type" value="Genomic_DNA"/>
</dbReference>
<feature type="chain" id="PRO_5001487402" evidence="1">
    <location>
        <begin position="19"/>
        <end position="156"/>
    </location>
</feature>
<evidence type="ECO:0000256" key="1">
    <source>
        <dbReference type="SAM" id="SignalP"/>
    </source>
</evidence>
<dbReference type="Proteomes" id="UP000024635">
    <property type="component" value="Unassembled WGS sequence"/>
</dbReference>
<protein>
    <submittedName>
        <fullName evidence="2">Uncharacterized protein</fullName>
    </submittedName>
</protein>
<evidence type="ECO:0000313" key="2">
    <source>
        <dbReference type="EMBL" id="EYB99990.1"/>
    </source>
</evidence>
<feature type="signal peptide" evidence="1">
    <location>
        <begin position="1"/>
        <end position="18"/>
    </location>
</feature>
<accession>A0A016TBD6</accession>
<keyword evidence="1" id="KW-0732">Signal</keyword>
<gene>
    <name evidence="2" type="primary">Acey_s0118.g713</name>
    <name evidence="2" type="ORF">Y032_0118g713</name>
</gene>
<name>A0A016TBD6_9BILA</name>
<comment type="caution">
    <text evidence="2">The sequence shown here is derived from an EMBL/GenBank/DDBJ whole genome shotgun (WGS) entry which is preliminary data.</text>
</comment>